<keyword evidence="2" id="KW-0456">Lyase</keyword>
<dbReference type="PANTHER" id="PTHR48094">
    <property type="entry name" value="PROTEIN/NUCLEIC ACID DEGLYCASE DJ-1-RELATED"/>
    <property type="match status" value="1"/>
</dbReference>
<evidence type="ECO:0000256" key="3">
    <source>
        <dbReference type="ARBA" id="ARBA00038493"/>
    </source>
</evidence>
<dbReference type="GO" id="GO:0005737">
    <property type="term" value="C:cytoplasm"/>
    <property type="evidence" value="ECO:0007669"/>
    <property type="project" value="TreeGrafter"/>
</dbReference>
<evidence type="ECO:0000313" key="6">
    <source>
        <dbReference type="Proteomes" id="UP000594262"/>
    </source>
</evidence>
<protein>
    <recommendedName>
        <fullName evidence="4">DJ-1/PfpI domain-containing protein</fullName>
    </recommendedName>
</protein>
<name>A0A7M6DJQ5_9CNID</name>
<sequence length="228" mass="24849">MVKVLFIYSNHEDLGTTGKKTGWYLPEVAHPYYVFKDAGFEIEACSPKGGKCLMDAGSGDMFGDDQSCKKLLADQEALALIENTQVASDVDFKQYKIVFFPGGHAPMYDLPDVESTNQLAAQVYENNGIVCAVCHGTAGIVNTKLSNGQYLIAGRKVTSFTNEEENQVQLMPFMPFPLQTKLSENGGEFVESSPWSTNVTVDGRLICGQNPQSATLMAEEVVKAVKAL</sequence>
<dbReference type="Pfam" id="PF01965">
    <property type="entry name" value="DJ-1_PfpI"/>
    <property type="match status" value="1"/>
</dbReference>
<dbReference type="CDD" id="cd03141">
    <property type="entry name" value="GATase1_Hsp31_like"/>
    <property type="match status" value="1"/>
</dbReference>
<dbReference type="OrthoDB" id="543156at2759"/>
<feature type="domain" description="DJ-1/PfpI" evidence="4">
    <location>
        <begin position="27"/>
        <end position="223"/>
    </location>
</feature>
<dbReference type="Gene3D" id="3.40.50.880">
    <property type="match status" value="1"/>
</dbReference>
<proteinExistence type="inferred from homology"/>
<dbReference type="GO" id="GO:0019243">
    <property type="term" value="P:methylglyoxal catabolic process to D-lactate via S-lactoyl-glutathione"/>
    <property type="evidence" value="ECO:0007669"/>
    <property type="project" value="TreeGrafter"/>
</dbReference>
<reference evidence="5" key="1">
    <citation type="submission" date="2021-01" db="UniProtKB">
        <authorList>
            <consortium name="EnsemblMetazoa"/>
        </authorList>
    </citation>
    <scope>IDENTIFICATION</scope>
</reference>
<keyword evidence="1" id="KW-0346">Stress response</keyword>
<evidence type="ECO:0000256" key="2">
    <source>
        <dbReference type="ARBA" id="ARBA00023239"/>
    </source>
</evidence>
<dbReference type="InterPro" id="IPR002818">
    <property type="entry name" value="DJ-1/PfpI"/>
</dbReference>
<dbReference type="RefSeq" id="XP_066910659.1">
    <property type="nucleotide sequence ID" value="XM_067054558.1"/>
</dbReference>
<dbReference type="GO" id="GO:0019172">
    <property type="term" value="F:glyoxalase III activity"/>
    <property type="evidence" value="ECO:0007669"/>
    <property type="project" value="TreeGrafter"/>
</dbReference>
<evidence type="ECO:0000256" key="1">
    <source>
        <dbReference type="ARBA" id="ARBA00023016"/>
    </source>
</evidence>
<keyword evidence="6" id="KW-1185">Reference proteome</keyword>
<evidence type="ECO:0000313" key="5">
    <source>
        <dbReference type="EnsemblMetazoa" id="CLYHEMP013343.1"/>
    </source>
</evidence>
<accession>A0A7M6DJQ5</accession>
<dbReference type="InterPro" id="IPR029062">
    <property type="entry name" value="Class_I_gatase-like"/>
</dbReference>
<dbReference type="Proteomes" id="UP000594262">
    <property type="component" value="Unplaced"/>
</dbReference>
<dbReference type="PANTHER" id="PTHR48094:SF11">
    <property type="entry name" value="GLUTATHIONE-INDEPENDENT GLYOXALASE HSP31-RELATED"/>
    <property type="match status" value="1"/>
</dbReference>
<comment type="similarity">
    <text evidence="3">Belongs to the peptidase C56 family. HSP31-like subfamily.</text>
</comment>
<dbReference type="GeneID" id="136797973"/>
<dbReference type="EnsemblMetazoa" id="CLYHEMT013343.1">
    <property type="protein sequence ID" value="CLYHEMP013343.1"/>
    <property type="gene ID" value="CLYHEMG013343"/>
</dbReference>
<dbReference type="InterPro" id="IPR050325">
    <property type="entry name" value="Prot/Nucl_acid_deglycase"/>
</dbReference>
<evidence type="ECO:0000259" key="4">
    <source>
        <dbReference type="Pfam" id="PF01965"/>
    </source>
</evidence>
<dbReference type="AlphaFoldDB" id="A0A7M6DJQ5"/>
<organism evidence="5 6">
    <name type="scientific">Clytia hemisphaerica</name>
    <dbReference type="NCBI Taxonomy" id="252671"/>
    <lineage>
        <taxon>Eukaryota</taxon>
        <taxon>Metazoa</taxon>
        <taxon>Cnidaria</taxon>
        <taxon>Hydrozoa</taxon>
        <taxon>Hydroidolina</taxon>
        <taxon>Leptothecata</taxon>
        <taxon>Obeliida</taxon>
        <taxon>Clytiidae</taxon>
        <taxon>Clytia</taxon>
    </lineage>
</organism>
<dbReference type="SUPFAM" id="SSF52317">
    <property type="entry name" value="Class I glutamine amidotransferase-like"/>
    <property type="match status" value="1"/>
</dbReference>